<dbReference type="Gene3D" id="3.40.50.360">
    <property type="match status" value="1"/>
</dbReference>
<organism evidence="1">
    <name type="scientific">Rhodococcus hoagii (strain 103S)</name>
    <name type="common">Rhodococcus equi</name>
    <dbReference type="NCBI Taxonomy" id="685727"/>
    <lineage>
        <taxon>Bacteria</taxon>
        <taxon>Bacillati</taxon>
        <taxon>Actinomycetota</taxon>
        <taxon>Actinomycetes</taxon>
        <taxon>Mycobacteriales</taxon>
        <taxon>Nocardiaceae</taxon>
        <taxon>Prescottella</taxon>
    </lineage>
</organism>
<dbReference type="SUPFAM" id="SSF52218">
    <property type="entry name" value="Flavoproteins"/>
    <property type="match status" value="1"/>
</dbReference>
<name>A0A3S5YB62_RHOH1</name>
<dbReference type="KEGG" id="req:REQ_38000"/>
<reference evidence="1" key="1">
    <citation type="journal article" date="2010" name="PLoS Genet.">
        <title>The genome of a pathogenic rhodococcus: cooptive virulence underpinned by key gene acquisitions.</title>
        <authorList>
            <person name="Letek M."/>
            <person name="Gonzalez P."/>
            <person name="Macarthur I."/>
            <person name="Rodriguez H."/>
            <person name="Freeman T.C."/>
            <person name="Valero-Rello A."/>
            <person name="Blanco M."/>
            <person name="Buckley T."/>
            <person name="Cherevach I."/>
            <person name="Fahey R."/>
            <person name="Hapeshi A."/>
            <person name="Holdstock J."/>
            <person name="Leadon D."/>
            <person name="Navas J."/>
            <person name="Ocampo A."/>
            <person name="Quail M.A."/>
            <person name="Sanders M."/>
            <person name="Scortti M.M."/>
            <person name="Prescott J.F."/>
            <person name="Fogarty U."/>
            <person name="Meijer W.G."/>
            <person name="Parkhill J."/>
            <person name="Bentley S.D."/>
            <person name="Vazquez-Boland J.A."/>
        </authorList>
    </citation>
    <scope>NUCLEOTIDE SEQUENCE [LARGE SCALE GENOMIC DNA]</scope>
    <source>
        <strain evidence="1 2">103S</strain>
    </source>
</reference>
<dbReference type="AlphaFoldDB" id="A0A3S5YB62"/>
<sequence>MRTLIVVESVWGNTRQIGAAIAARLATTGDVDLVAAADAPGEVDADLLVVGAPTHAFGLPSVKTRAGAVQQQGAPAQPDRGLREWIAALPRPTRAIAVATFDTKVDKPRLPGSAAKKAMKRLIALGYVPVERPETFRVHGYTGPLVDGETDRAGAWAEQLVRAVAT</sequence>
<dbReference type="EMBL" id="FN563149">
    <property type="protein sequence ID" value="CBH49788.1"/>
    <property type="molecule type" value="Genomic_DNA"/>
</dbReference>
<accession>A0A3S5YB62</accession>
<dbReference type="RefSeq" id="WP_013417027.1">
    <property type="nucleotide sequence ID" value="NC_014659.1"/>
</dbReference>
<dbReference type="Proteomes" id="UP001154400">
    <property type="component" value="Chromosome"/>
</dbReference>
<dbReference type="InterPro" id="IPR029039">
    <property type="entry name" value="Flavoprotein-like_sf"/>
</dbReference>
<evidence type="ECO:0000313" key="1">
    <source>
        <dbReference type="EMBL" id="CBH49788.1"/>
    </source>
</evidence>
<proteinExistence type="predicted"/>
<evidence type="ECO:0000313" key="2">
    <source>
        <dbReference type="Proteomes" id="UP000006892"/>
    </source>
</evidence>
<protein>
    <recommendedName>
        <fullName evidence="3">Flavodoxin</fullName>
    </recommendedName>
</protein>
<evidence type="ECO:0008006" key="3">
    <source>
        <dbReference type="Google" id="ProtNLM"/>
    </source>
</evidence>
<gene>
    <name evidence="1" type="ordered locus">REQ_38000</name>
</gene>